<organism evidence="15 16">
    <name type="scientific">Perkinsus olseni</name>
    <name type="common">Perkinsus atlanticus</name>
    <dbReference type="NCBI Taxonomy" id="32597"/>
    <lineage>
        <taxon>Eukaryota</taxon>
        <taxon>Sar</taxon>
        <taxon>Alveolata</taxon>
        <taxon>Perkinsozoa</taxon>
        <taxon>Perkinsea</taxon>
        <taxon>Perkinsida</taxon>
        <taxon>Perkinsidae</taxon>
        <taxon>Perkinsus</taxon>
    </lineage>
</organism>
<comment type="pathway">
    <text evidence="3">Sphingolipid metabolism.</text>
</comment>
<evidence type="ECO:0000256" key="2">
    <source>
        <dbReference type="ARBA" id="ARBA00004760"/>
    </source>
</evidence>
<evidence type="ECO:0000313" key="16">
    <source>
        <dbReference type="Proteomes" id="UP000570595"/>
    </source>
</evidence>
<reference evidence="15 16" key="1">
    <citation type="submission" date="2020-04" db="EMBL/GenBank/DDBJ databases">
        <title>Perkinsus olseni comparative genomics.</title>
        <authorList>
            <person name="Bogema D.R."/>
        </authorList>
    </citation>
    <scope>NUCLEOTIDE SEQUENCE [LARGE SCALE GENOMIC DNA]</scope>
    <source>
        <strain evidence="15">ATCC PRA-179</strain>
    </source>
</reference>
<keyword evidence="6" id="KW-0808">Transferase</keyword>
<proteinExistence type="predicted"/>
<keyword evidence="10 14" id="KW-1133">Transmembrane helix</keyword>
<dbReference type="GO" id="GO:0016020">
    <property type="term" value="C:membrane"/>
    <property type="evidence" value="ECO:0007669"/>
    <property type="project" value="UniProtKB-SubCell"/>
</dbReference>
<dbReference type="GO" id="GO:0032259">
    <property type="term" value="P:methylation"/>
    <property type="evidence" value="ECO:0007669"/>
    <property type="project" value="UniProtKB-KW"/>
</dbReference>
<feature type="transmembrane region" description="Helical" evidence="14">
    <location>
        <begin position="12"/>
        <end position="31"/>
    </location>
</feature>
<dbReference type="GO" id="GO:0008168">
    <property type="term" value="F:methyltransferase activity"/>
    <property type="evidence" value="ECO:0007669"/>
    <property type="project" value="UniProtKB-KW"/>
</dbReference>
<dbReference type="Pfam" id="PF02353">
    <property type="entry name" value="CMAS"/>
    <property type="match status" value="1"/>
</dbReference>
<keyword evidence="8 14" id="KW-0812">Transmembrane</keyword>
<comment type="caution">
    <text evidence="15">The sequence shown here is derived from an EMBL/GenBank/DDBJ whole genome shotgun (WGS) entry which is preliminary data.</text>
</comment>
<feature type="transmembrane region" description="Helical" evidence="14">
    <location>
        <begin position="498"/>
        <end position="526"/>
    </location>
</feature>
<feature type="transmembrane region" description="Helical" evidence="14">
    <location>
        <begin position="412"/>
        <end position="433"/>
    </location>
</feature>
<comment type="subcellular location">
    <subcellularLocation>
        <location evidence="1">Membrane</location>
        <topology evidence="1">Multi-pass membrane protein</topology>
    </subcellularLocation>
</comment>
<keyword evidence="12 14" id="KW-0472">Membrane</keyword>
<dbReference type="PANTHER" id="PTHR45197">
    <property type="entry name" value="SYNTHASE, PUTATIVE (AFU_ORTHOLOGUE AFUA_7G04190)-RELATED"/>
    <property type="match status" value="1"/>
</dbReference>
<dbReference type="OrthoDB" id="412182at2759"/>
<evidence type="ECO:0000256" key="9">
    <source>
        <dbReference type="ARBA" id="ARBA00022919"/>
    </source>
</evidence>
<gene>
    <name evidence="15" type="ORF">FOZ61_008585</name>
</gene>
<dbReference type="SUPFAM" id="SSF53335">
    <property type="entry name" value="S-adenosyl-L-methionine-dependent methyltransferases"/>
    <property type="match status" value="1"/>
</dbReference>
<feature type="transmembrane region" description="Helical" evidence="14">
    <location>
        <begin position="453"/>
        <end position="477"/>
    </location>
</feature>
<accession>A0A7J6L4F4</accession>
<evidence type="ECO:0000256" key="11">
    <source>
        <dbReference type="ARBA" id="ARBA00023098"/>
    </source>
</evidence>
<protein>
    <recommendedName>
        <fullName evidence="13">sphingolipid C(9)-methyltransferase</fullName>
        <ecNumber evidence="13">2.1.1.317</ecNumber>
    </recommendedName>
</protein>
<dbReference type="CDD" id="cd02440">
    <property type="entry name" value="AdoMet_MTases"/>
    <property type="match status" value="1"/>
</dbReference>
<evidence type="ECO:0000256" key="14">
    <source>
        <dbReference type="SAM" id="Phobius"/>
    </source>
</evidence>
<sequence length="543" mass="61579">MIDVDTLSQLPSIYTTVVVGAAAIRTVASGVPSCLTSFVMTFTMELLKCGAAVASLVVIAGATFMVTMWTTSRLSDKDDAPVDWDKWLTFKDPSLRAKYGNRRVPMQTFYEDFISGRVDLKVDVRALFEQHKNKLFRMCFTPFHIRFLLGRFLPQGMSHAQDMDIEEVAGTYDRGNDFYRAFLGPMMVYTSGIFSSYKDSLEDAQRNKLDLVCRKVQLQQGERLLDIGCGWGTLAIHAAKYYGCHSTAVTIAKEQIVWAKGKQKEAGVPPNKIDFLYCDYRDIPKNKRWNKITCLEMAEHVGVKNFPKFMKQVYDMLEDDGIFYLQIAGLRRAWQYEDLIWGMFMGTYIFPAADASLPLAWVVGQLESAGFEVQSHENTGIQYSETISRWLDNCLKNKDTMISSFGERWYRIWIIFLAWSMMIARGGGSPMSYYTYGYREVRRAGHTHHRSEYWAFVLLVVTAFVLHIAALIVSDIIKAPCDGCGGGQSAMCKAKCVAYGWLVTGVFCILSLFLYLLGFLVSAWWVNMLFMGSVKNMLLTGFV</sequence>
<evidence type="ECO:0000256" key="7">
    <source>
        <dbReference type="ARBA" id="ARBA00022691"/>
    </source>
</evidence>
<evidence type="ECO:0000256" key="4">
    <source>
        <dbReference type="ARBA" id="ARBA00022516"/>
    </source>
</evidence>
<dbReference type="EMBL" id="JABAHT010000575">
    <property type="protein sequence ID" value="KAF4653949.1"/>
    <property type="molecule type" value="Genomic_DNA"/>
</dbReference>
<keyword evidence="9" id="KW-0746">Sphingolipid metabolism</keyword>
<evidence type="ECO:0000256" key="1">
    <source>
        <dbReference type="ARBA" id="ARBA00004141"/>
    </source>
</evidence>
<keyword evidence="7" id="KW-0949">S-adenosyl-L-methionine</keyword>
<dbReference type="Proteomes" id="UP000570595">
    <property type="component" value="Unassembled WGS sequence"/>
</dbReference>
<dbReference type="GO" id="GO:0006665">
    <property type="term" value="P:sphingolipid metabolic process"/>
    <property type="evidence" value="ECO:0007669"/>
    <property type="project" value="UniProtKB-KW"/>
</dbReference>
<keyword evidence="5" id="KW-0489">Methyltransferase</keyword>
<evidence type="ECO:0000256" key="5">
    <source>
        <dbReference type="ARBA" id="ARBA00022603"/>
    </source>
</evidence>
<keyword evidence="11" id="KW-0443">Lipid metabolism</keyword>
<dbReference type="EC" id="2.1.1.317" evidence="13"/>
<comment type="pathway">
    <text evidence="2">Lipid metabolism; sphingolipid metabolism.</text>
</comment>
<evidence type="ECO:0000256" key="12">
    <source>
        <dbReference type="ARBA" id="ARBA00023136"/>
    </source>
</evidence>
<evidence type="ECO:0000256" key="10">
    <source>
        <dbReference type="ARBA" id="ARBA00022989"/>
    </source>
</evidence>
<evidence type="ECO:0000256" key="6">
    <source>
        <dbReference type="ARBA" id="ARBA00022679"/>
    </source>
</evidence>
<evidence type="ECO:0000256" key="3">
    <source>
        <dbReference type="ARBA" id="ARBA00004991"/>
    </source>
</evidence>
<evidence type="ECO:0000313" key="15">
    <source>
        <dbReference type="EMBL" id="KAF4653949.1"/>
    </source>
</evidence>
<dbReference type="InterPro" id="IPR029063">
    <property type="entry name" value="SAM-dependent_MTases_sf"/>
</dbReference>
<keyword evidence="4" id="KW-0444">Lipid biosynthesis</keyword>
<feature type="transmembrane region" description="Helical" evidence="14">
    <location>
        <begin position="51"/>
        <end position="69"/>
    </location>
</feature>
<evidence type="ECO:0000256" key="8">
    <source>
        <dbReference type="ARBA" id="ARBA00022692"/>
    </source>
</evidence>
<dbReference type="InterPro" id="IPR052290">
    <property type="entry name" value="Sphingo_C9-MT"/>
</dbReference>
<evidence type="ECO:0000256" key="13">
    <source>
        <dbReference type="ARBA" id="ARBA00039020"/>
    </source>
</evidence>
<dbReference type="PANTHER" id="PTHR45197:SF1">
    <property type="entry name" value="SPHINGOLIPID C9-METHYLTRANSFERASE A-RELATED"/>
    <property type="match status" value="1"/>
</dbReference>
<dbReference type="Gene3D" id="3.40.50.150">
    <property type="entry name" value="Vaccinia Virus protein VP39"/>
    <property type="match status" value="1"/>
</dbReference>
<dbReference type="AlphaFoldDB" id="A0A7J6L4F4"/>
<name>A0A7J6L4F4_PEROL</name>